<keyword evidence="3 10" id="KW-0812">Transmembrane</keyword>
<evidence type="ECO:0000256" key="1">
    <source>
        <dbReference type="ARBA" id="ARBA00004651"/>
    </source>
</evidence>
<evidence type="ECO:0000256" key="5">
    <source>
        <dbReference type="ARBA" id="ARBA00023040"/>
    </source>
</evidence>
<keyword evidence="4 12" id="KW-1133">Transmembrane helix</keyword>
<dbReference type="PROSITE" id="PS00237">
    <property type="entry name" value="G_PROTEIN_RECEP_F1_1"/>
    <property type="match status" value="1"/>
</dbReference>
<feature type="transmembrane region" description="Helical" evidence="12">
    <location>
        <begin position="190"/>
        <end position="211"/>
    </location>
</feature>
<evidence type="ECO:0000256" key="9">
    <source>
        <dbReference type="ARBA" id="ARBA00023224"/>
    </source>
</evidence>
<evidence type="ECO:0000259" key="13">
    <source>
        <dbReference type="PROSITE" id="PS50262"/>
    </source>
</evidence>
<dbReference type="PANTHER" id="PTHR24246:SF27">
    <property type="entry name" value="ADENOSINE RECEPTOR, ISOFORM A"/>
    <property type="match status" value="1"/>
</dbReference>
<evidence type="ECO:0000256" key="2">
    <source>
        <dbReference type="ARBA" id="ARBA00022475"/>
    </source>
</evidence>
<dbReference type="PROSITE" id="PS50262">
    <property type="entry name" value="G_PROTEIN_RECEP_F1_2"/>
    <property type="match status" value="1"/>
</dbReference>
<feature type="region of interest" description="Disordered" evidence="11">
    <location>
        <begin position="408"/>
        <end position="466"/>
    </location>
</feature>
<sequence>MTLLGVAELTSNGTQSVFYCPNRPMLTWVLSDTTTFYIASITTSIASPLTIFLNIVVVIAVWKTRELQTNSNILLASMAGADFLVGAVSMPLCISLDVLLIRKEVSQAICKITFANQLVLYGAVFSTLYHLTVIAWERYLAVAKWNQYHVFIRRARIKKLIAIAWIMAVLTTAPVRILKAAGVHNILVEVFYVVFCLPALVCVFLIGYFYIRVYQEVRKLERREDSIRRARVRMRHEDGIAKRTLAITVVSFVYFIPLVIVLLFGKVVPFLRTSSSFRWSELVIQLNSLINPILYCFVLNKNFRNVVLRMMKIKKTVAVDVTTERLSSRPAGPDRLSLQLLSVQNFNEEQRRIGLISKAEWQDFSAVVSANVVNQTAESRLINNKQPVAENNPVASPSEVIVEVHEPSATLSGAPREESQETVQGKSAGSFPEQRLVIKPRTQPPNRQGRKHRRIKPGDLQTFQTTATPIYQPENKYNVHLPHHVK</sequence>
<organism evidence="14 15">
    <name type="scientific">Porites evermanni</name>
    <dbReference type="NCBI Taxonomy" id="104178"/>
    <lineage>
        <taxon>Eukaryota</taxon>
        <taxon>Metazoa</taxon>
        <taxon>Cnidaria</taxon>
        <taxon>Anthozoa</taxon>
        <taxon>Hexacorallia</taxon>
        <taxon>Scleractinia</taxon>
        <taxon>Fungiina</taxon>
        <taxon>Poritidae</taxon>
        <taxon>Porites</taxon>
    </lineage>
</organism>
<evidence type="ECO:0000256" key="11">
    <source>
        <dbReference type="SAM" id="MobiDB-lite"/>
    </source>
</evidence>
<evidence type="ECO:0000256" key="4">
    <source>
        <dbReference type="ARBA" id="ARBA00022989"/>
    </source>
</evidence>
<evidence type="ECO:0000256" key="8">
    <source>
        <dbReference type="ARBA" id="ARBA00023180"/>
    </source>
</evidence>
<dbReference type="PRINTS" id="PR00237">
    <property type="entry name" value="GPCRRHODOPSN"/>
</dbReference>
<keyword evidence="6 12" id="KW-0472">Membrane</keyword>
<dbReference type="Proteomes" id="UP001159427">
    <property type="component" value="Unassembled WGS sequence"/>
</dbReference>
<dbReference type="SUPFAM" id="SSF81321">
    <property type="entry name" value="Family A G protein-coupled receptor-like"/>
    <property type="match status" value="1"/>
</dbReference>
<feature type="transmembrane region" description="Helical" evidence="12">
    <location>
        <begin position="284"/>
        <end position="303"/>
    </location>
</feature>
<feature type="transmembrane region" description="Helical" evidence="12">
    <location>
        <begin position="244"/>
        <end position="264"/>
    </location>
</feature>
<keyword evidence="5 10" id="KW-0297">G-protein coupled receptor</keyword>
<dbReference type="PANTHER" id="PTHR24246">
    <property type="entry name" value="OLFACTORY RECEPTOR AND ADENOSINE RECEPTOR"/>
    <property type="match status" value="1"/>
</dbReference>
<feature type="transmembrane region" description="Helical" evidence="12">
    <location>
        <begin position="36"/>
        <end position="62"/>
    </location>
</feature>
<feature type="transmembrane region" description="Helical" evidence="12">
    <location>
        <begin position="160"/>
        <end position="178"/>
    </location>
</feature>
<dbReference type="Pfam" id="PF00001">
    <property type="entry name" value="7tm_1"/>
    <property type="match status" value="1"/>
</dbReference>
<feature type="transmembrane region" description="Helical" evidence="12">
    <location>
        <begin position="74"/>
        <end position="98"/>
    </location>
</feature>
<dbReference type="EMBL" id="CALNXI010001248">
    <property type="protein sequence ID" value="CAH3161836.1"/>
    <property type="molecule type" value="Genomic_DNA"/>
</dbReference>
<evidence type="ECO:0000313" key="14">
    <source>
        <dbReference type="EMBL" id="CAH3161836.1"/>
    </source>
</evidence>
<feature type="transmembrane region" description="Helical" evidence="12">
    <location>
        <begin position="118"/>
        <end position="139"/>
    </location>
</feature>
<keyword evidence="8" id="KW-0325">Glycoprotein</keyword>
<accession>A0ABN8QCE6</accession>
<proteinExistence type="inferred from homology"/>
<evidence type="ECO:0000256" key="6">
    <source>
        <dbReference type="ARBA" id="ARBA00023136"/>
    </source>
</evidence>
<dbReference type="Gene3D" id="1.20.1070.10">
    <property type="entry name" value="Rhodopsin 7-helix transmembrane proteins"/>
    <property type="match status" value="1"/>
</dbReference>
<keyword evidence="2" id="KW-1003">Cell membrane</keyword>
<name>A0ABN8QCE6_9CNID</name>
<reference evidence="14 15" key="1">
    <citation type="submission" date="2022-05" db="EMBL/GenBank/DDBJ databases">
        <authorList>
            <consortium name="Genoscope - CEA"/>
            <person name="William W."/>
        </authorList>
    </citation>
    <scope>NUCLEOTIDE SEQUENCE [LARGE SCALE GENOMIC DNA]</scope>
</reference>
<protein>
    <recommendedName>
        <fullName evidence="13">G-protein coupled receptors family 1 profile domain-containing protein</fullName>
    </recommendedName>
</protein>
<comment type="caution">
    <text evidence="14">The sequence shown here is derived from an EMBL/GenBank/DDBJ whole genome shotgun (WGS) entry which is preliminary data.</text>
</comment>
<gene>
    <name evidence="14" type="ORF">PEVE_00004070</name>
</gene>
<dbReference type="InterPro" id="IPR017452">
    <property type="entry name" value="GPCR_Rhodpsn_7TM"/>
</dbReference>
<evidence type="ECO:0000256" key="3">
    <source>
        <dbReference type="ARBA" id="ARBA00022692"/>
    </source>
</evidence>
<dbReference type="InterPro" id="IPR000276">
    <property type="entry name" value="GPCR_Rhodpsn"/>
</dbReference>
<keyword evidence="7 10" id="KW-0675">Receptor</keyword>
<comment type="subcellular location">
    <subcellularLocation>
        <location evidence="1">Cell membrane</location>
        <topology evidence="1">Multi-pass membrane protein</topology>
    </subcellularLocation>
</comment>
<evidence type="ECO:0000256" key="7">
    <source>
        <dbReference type="ARBA" id="ARBA00023170"/>
    </source>
</evidence>
<evidence type="ECO:0000313" key="15">
    <source>
        <dbReference type="Proteomes" id="UP001159427"/>
    </source>
</evidence>
<evidence type="ECO:0000256" key="12">
    <source>
        <dbReference type="SAM" id="Phobius"/>
    </source>
</evidence>
<evidence type="ECO:0000256" key="10">
    <source>
        <dbReference type="RuleBase" id="RU000688"/>
    </source>
</evidence>
<comment type="similarity">
    <text evidence="10">Belongs to the G-protein coupled receptor 1 family.</text>
</comment>
<keyword evidence="15" id="KW-1185">Reference proteome</keyword>
<feature type="domain" description="G-protein coupled receptors family 1 profile" evidence="13">
    <location>
        <begin position="53"/>
        <end position="295"/>
    </location>
</feature>
<dbReference type="CDD" id="cd00637">
    <property type="entry name" value="7tm_classA_rhodopsin-like"/>
    <property type="match status" value="1"/>
</dbReference>
<keyword evidence="9 10" id="KW-0807">Transducer</keyword>